<protein>
    <recommendedName>
        <fullName evidence="6">Tail specific protease domain-containing protein</fullName>
    </recommendedName>
</protein>
<gene>
    <name evidence="4" type="ORF">H8K36_13355</name>
</gene>
<evidence type="ECO:0000259" key="2">
    <source>
        <dbReference type="Pfam" id="PF17820"/>
    </source>
</evidence>
<evidence type="ECO:0000313" key="4">
    <source>
        <dbReference type="EMBL" id="MBC3882373.1"/>
    </source>
</evidence>
<dbReference type="InterPro" id="IPR036034">
    <property type="entry name" value="PDZ_sf"/>
</dbReference>
<evidence type="ECO:0000259" key="1">
    <source>
        <dbReference type="Pfam" id="PF03572"/>
    </source>
</evidence>
<dbReference type="PANTHER" id="PTHR32060">
    <property type="entry name" value="TAIL-SPECIFIC PROTEASE"/>
    <property type="match status" value="1"/>
</dbReference>
<evidence type="ECO:0000259" key="3">
    <source>
        <dbReference type="Pfam" id="PF18294"/>
    </source>
</evidence>
<accession>A0A923HPV7</accession>
<dbReference type="InterPro" id="IPR029045">
    <property type="entry name" value="ClpP/crotonase-like_dom_sf"/>
</dbReference>
<dbReference type="InterPro" id="IPR041613">
    <property type="entry name" value="Pept_S41_N"/>
</dbReference>
<dbReference type="SUPFAM" id="SSF52096">
    <property type="entry name" value="ClpP/crotonase"/>
    <property type="match status" value="1"/>
</dbReference>
<keyword evidence="5" id="KW-1185">Reference proteome</keyword>
<proteinExistence type="predicted"/>
<dbReference type="GO" id="GO:0006508">
    <property type="term" value="P:proteolysis"/>
    <property type="evidence" value="ECO:0007669"/>
    <property type="project" value="InterPro"/>
</dbReference>
<evidence type="ECO:0000313" key="5">
    <source>
        <dbReference type="Proteomes" id="UP000627446"/>
    </source>
</evidence>
<dbReference type="Gene3D" id="3.90.226.10">
    <property type="entry name" value="2-enoyl-CoA Hydratase, Chain A, domain 1"/>
    <property type="match status" value="1"/>
</dbReference>
<comment type="caution">
    <text evidence="4">The sequence shown here is derived from an EMBL/GenBank/DDBJ whole genome shotgun (WGS) entry which is preliminary data.</text>
</comment>
<dbReference type="GO" id="GO:0008236">
    <property type="term" value="F:serine-type peptidase activity"/>
    <property type="evidence" value="ECO:0007669"/>
    <property type="project" value="InterPro"/>
</dbReference>
<sequence>MVKRYNTSTNKVVWSGVMMVTKLNDAKLWGMFFSLLLMLSACGGNSEQAKTIPQFAAAPMLSPPTADETFVLKGPRSNFTITRISVGFVLSDKVGNEGSITIKGKKLLVFDDVRVNLDMRDFASMVTAQTLDSIIDLYAVFLTRVPDADGLAYWIDQYNNGLTLDRMADHFYRAGLQYPVLTGYSSSSSNRDFILQVYKNGLGRKDASAPTVTELDYWAGQLDKGLARGRAARMILTSARQFRNDAQWGWVVKLLDGRNKVARMFAVDQGLNYLSETDTIGKTMTILSLVTPESTFLPERMIPTSELTFSLNATPFYGYLAEVCTPVGKQSWVRAHLDDVYLWYKEIVDVPVSPTTPDTAYFDALLVKSKDKFSFTASQASIDGYFQSGTSVTYGYTLLRQGTRLRVVYVQPGSPADKAGLKRGATIAQVDGTSLAQPANDVQYNALYPSKSETHSFDIVDPGQTQARTVSMTAINMSSSPVLNSQVLNADGKKYGYMVFNDHIQSAEQPLIDAMTQFKQANVDELILDLRYNGGGYLYIADEVAAMIGGSRTAGKVFEQLQYNEKYFARTNAGTTMFYAYDTKSRPLPTLNLSRVFVLTGSRTCSASESIINSLTPFMEVILIGENTCGKPYGFRQANNCSMAYFAIQFSGVNALGKGDYVNGFAPQCKVADDLDHLLGDTSEARLGAALHYAKNGSCPASNGSVSGPPPGKVEADPYPWRSIRLLN</sequence>
<evidence type="ECO:0008006" key="6">
    <source>
        <dbReference type="Google" id="ProtNLM"/>
    </source>
</evidence>
<dbReference type="EMBL" id="JACOFZ010000005">
    <property type="protein sequence ID" value="MBC3882373.1"/>
    <property type="molecule type" value="Genomic_DNA"/>
</dbReference>
<organism evidence="4 5">
    <name type="scientific">Undibacterium nitidum</name>
    <dbReference type="NCBI Taxonomy" id="2762298"/>
    <lineage>
        <taxon>Bacteria</taxon>
        <taxon>Pseudomonadati</taxon>
        <taxon>Pseudomonadota</taxon>
        <taxon>Betaproteobacteria</taxon>
        <taxon>Burkholderiales</taxon>
        <taxon>Oxalobacteraceae</taxon>
        <taxon>Undibacterium</taxon>
    </lineage>
</organism>
<dbReference type="InterPro" id="IPR041489">
    <property type="entry name" value="PDZ_6"/>
</dbReference>
<dbReference type="CDD" id="cd07561">
    <property type="entry name" value="Peptidase_S41_CPP_like"/>
    <property type="match status" value="1"/>
</dbReference>
<dbReference type="Pfam" id="PF03572">
    <property type="entry name" value="Peptidase_S41"/>
    <property type="match status" value="1"/>
</dbReference>
<dbReference type="Gene3D" id="3.30.750.170">
    <property type="match status" value="1"/>
</dbReference>
<dbReference type="Pfam" id="PF17820">
    <property type="entry name" value="PDZ_6"/>
    <property type="match status" value="1"/>
</dbReference>
<dbReference type="SUPFAM" id="SSF50156">
    <property type="entry name" value="PDZ domain-like"/>
    <property type="match status" value="1"/>
</dbReference>
<dbReference type="GO" id="GO:0004175">
    <property type="term" value="F:endopeptidase activity"/>
    <property type="evidence" value="ECO:0007669"/>
    <property type="project" value="TreeGrafter"/>
</dbReference>
<dbReference type="GO" id="GO:0007165">
    <property type="term" value="P:signal transduction"/>
    <property type="evidence" value="ECO:0007669"/>
    <property type="project" value="TreeGrafter"/>
</dbReference>
<dbReference type="PANTHER" id="PTHR32060:SF30">
    <property type="entry name" value="CARBOXY-TERMINAL PROCESSING PROTEASE CTPA"/>
    <property type="match status" value="1"/>
</dbReference>
<dbReference type="Pfam" id="PF18294">
    <property type="entry name" value="Pept_S41_N"/>
    <property type="match status" value="1"/>
</dbReference>
<dbReference type="GO" id="GO:0030288">
    <property type="term" value="C:outer membrane-bounded periplasmic space"/>
    <property type="evidence" value="ECO:0007669"/>
    <property type="project" value="TreeGrafter"/>
</dbReference>
<name>A0A923HPV7_9BURK</name>
<dbReference type="Proteomes" id="UP000627446">
    <property type="component" value="Unassembled WGS sequence"/>
</dbReference>
<feature type="domain" description="Tail specific protease" evidence="1">
    <location>
        <begin position="494"/>
        <end position="632"/>
    </location>
</feature>
<dbReference type="AlphaFoldDB" id="A0A923HPV7"/>
<dbReference type="Gene3D" id="2.30.42.10">
    <property type="match status" value="1"/>
</dbReference>
<dbReference type="RefSeq" id="WP_186916994.1">
    <property type="nucleotide sequence ID" value="NZ_JACOFZ010000005.1"/>
</dbReference>
<feature type="domain" description="Peptidase S41 N-terminal" evidence="3">
    <location>
        <begin position="331"/>
        <end position="375"/>
    </location>
</feature>
<reference evidence="4" key="1">
    <citation type="submission" date="2020-08" db="EMBL/GenBank/DDBJ databases">
        <title>Novel species isolated from subtropical streams in China.</title>
        <authorList>
            <person name="Lu H."/>
        </authorList>
    </citation>
    <scope>NUCLEOTIDE SEQUENCE</scope>
    <source>
        <strain evidence="4">LX22W</strain>
    </source>
</reference>
<feature type="domain" description="PDZ" evidence="2">
    <location>
        <begin position="407"/>
        <end position="443"/>
    </location>
</feature>
<dbReference type="InterPro" id="IPR005151">
    <property type="entry name" value="Tail-specific_protease"/>
</dbReference>